<name>A0ABS2GLN2_9FIRM</name>
<dbReference type="Pfam" id="PF14287">
    <property type="entry name" value="DUF4368"/>
    <property type="match status" value="1"/>
</dbReference>
<evidence type="ECO:0000256" key="1">
    <source>
        <dbReference type="SAM" id="Coils"/>
    </source>
</evidence>
<dbReference type="InterPro" id="IPR025827">
    <property type="entry name" value="Zn_ribbon_recom_dom"/>
</dbReference>
<proteinExistence type="predicted"/>
<evidence type="ECO:0000259" key="3">
    <source>
        <dbReference type="PROSITE" id="PS51737"/>
    </source>
</evidence>
<accession>A0ABS2GLN2</accession>
<dbReference type="SMART" id="SM00857">
    <property type="entry name" value="Resolvase"/>
    <property type="match status" value="1"/>
</dbReference>
<evidence type="ECO:0000313" key="4">
    <source>
        <dbReference type="EMBL" id="MBM6923395.1"/>
    </source>
</evidence>
<organism evidence="4 5">
    <name type="scientific">Hydrogenoanaerobacterium saccharovorans</name>
    <dbReference type="NCBI Taxonomy" id="474960"/>
    <lineage>
        <taxon>Bacteria</taxon>
        <taxon>Bacillati</taxon>
        <taxon>Bacillota</taxon>
        <taxon>Clostridia</taxon>
        <taxon>Eubacteriales</taxon>
        <taxon>Oscillospiraceae</taxon>
        <taxon>Hydrogenoanaerobacterium</taxon>
    </lineage>
</organism>
<feature type="coiled-coil region" evidence="1">
    <location>
        <begin position="395"/>
        <end position="432"/>
    </location>
</feature>
<dbReference type="Pfam" id="PF07508">
    <property type="entry name" value="Recombinase"/>
    <property type="match status" value="1"/>
</dbReference>
<dbReference type="Pfam" id="PF13408">
    <property type="entry name" value="Zn_ribbon_recom"/>
    <property type="match status" value="1"/>
</dbReference>
<dbReference type="PROSITE" id="PS51736">
    <property type="entry name" value="RECOMBINASES_3"/>
    <property type="match status" value="1"/>
</dbReference>
<keyword evidence="1" id="KW-0175">Coiled coil</keyword>
<dbReference type="InterPro" id="IPR011109">
    <property type="entry name" value="DNA_bind_recombinase_dom"/>
</dbReference>
<keyword evidence="5" id="KW-1185">Reference proteome</keyword>
<dbReference type="EMBL" id="JACSNR010000006">
    <property type="protein sequence ID" value="MBM6923395.1"/>
    <property type="molecule type" value="Genomic_DNA"/>
</dbReference>
<dbReference type="Gene3D" id="3.90.1750.20">
    <property type="entry name" value="Putative Large Serine Recombinase, Chain B, Domain 2"/>
    <property type="match status" value="1"/>
</dbReference>
<feature type="domain" description="Resolvase/invertase-type recombinase catalytic" evidence="2">
    <location>
        <begin position="6"/>
        <end position="155"/>
    </location>
</feature>
<dbReference type="Gene3D" id="3.40.50.1390">
    <property type="entry name" value="Resolvase, N-terminal catalytic domain"/>
    <property type="match status" value="1"/>
</dbReference>
<dbReference type="PROSITE" id="PS51737">
    <property type="entry name" value="RECOMBINASE_DNA_BIND"/>
    <property type="match status" value="1"/>
</dbReference>
<dbReference type="SUPFAM" id="SSF53041">
    <property type="entry name" value="Resolvase-like"/>
    <property type="match status" value="1"/>
</dbReference>
<dbReference type="RefSeq" id="WP_204720787.1">
    <property type="nucleotide sequence ID" value="NZ_JACSNR010000006.1"/>
</dbReference>
<feature type="domain" description="Recombinase" evidence="3">
    <location>
        <begin position="163"/>
        <end position="308"/>
    </location>
</feature>
<dbReference type="InterPro" id="IPR036162">
    <property type="entry name" value="Resolvase-like_N_sf"/>
</dbReference>
<dbReference type="Pfam" id="PF00239">
    <property type="entry name" value="Resolvase"/>
    <property type="match status" value="1"/>
</dbReference>
<dbReference type="InterPro" id="IPR038109">
    <property type="entry name" value="DNA_bind_recomb_sf"/>
</dbReference>
<evidence type="ECO:0000313" key="5">
    <source>
        <dbReference type="Proteomes" id="UP000724149"/>
    </source>
</evidence>
<reference evidence="4 5" key="1">
    <citation type="journal article" date="2021" name="Sci. Rep.">
        <title>The distribution of antibiotic resistance genes in chicken gut microbiota commensals.</title>
        <authorList>
            <person name="Juricova H."/>
            <person name="Matiasovicova J."/>
            <person name="Kubasova T."/>
            <person name="Cejkova D."/>
            <person name="Rychlik I."/>
        </authorList>
    </citation>
    <scope>NUCLEOTIDE SEQUENCE [LARGE SCALE GENOMIC DNA]</scope>
    <source>
        <strain evidence="4 5">An564</strain>
    </source>
</reference>
<dbReference type="InterPro" id="IPR050639">
    <property type="entry name" value="SSR_resolvase"/>
</dbReference>
<comment type="caution">
    <text evidence="4">The sequence shown here is derived from an EMBL/GenBank/DDBJ whole genome shotgun (WGS) entry which is preliminary data.</text>
</comment>
<gene>
    <name evidence="4" type="ORF">H9X81_06795</name>
</gene>
<dbReference type="PANTHER" id="PTHR30461:SF23">
    <property type="entry name" value="DNA RECOMBINASE-RELATED"/>
    <property type="match status" value="1"/>
</dbReference>
<dbReference type="InterPro" id="IPR006119">
    <property type="entry name" value="Resolv_N"/>
</dbReference>
<dbReference type="Proteomes" id="UP000724149">
    <property type="component" value="Unassembled WGS sequence"/>
</dbReference>
<protein>
    <submittedName>
        <fullName evidence="4">Recombinase family protein</fullName>
    </submittedName>
</protein>
<evidence type="ECO:0000259" key="2">
    <source>
        <dbReference type="PROSITE" id="PS51736"/>
    </source>
</evidence>
<dbReference type="InterPro" id="IPR025378">
    <property type="entry name" value="DUF4368"/>
</dbReference>
<dbReference type="PANTHER" id="PTHR30461">
    <property type="entry name" value="DNA-INVERTASE FROM LAMBDOID PROPHAGE"/>
    <property type="match status" value="1"/>
</dbReference>
<sequence>MERKEIAGIYCRLSQDDGSTGESGSIQTQKTLLTQYCQEHQIEIGGYYCDDGWSGTNFDRPDFKRMLEDIEAGKINLVLVKDLSRFGREYAQMGLYIEHYFEEKGVRFISVAENIDSKNGTDNLVLPFTNVINSFYARQASTKTKAAHRARAKAGMYLGSRAPFGYLKDPNDRHHLIVDPEAADVVRSIFRMFAEGIGYVRMTKILRERKILNPQAYFNQNNPDYYKNSDYWRKPFDWHATSIRAILNNPVYLGKVVFGRRKTKGFFDKRCVEADESEWIVTENTHEPLISQELWDTVHQMMQSRRRENSSGKVQPFAGLVKCADCGSALNVGYDKKHGRYTGFSCWVYKNYGKERCTSHFISWNALNQLVLEDIRFNALEAKFAAVDYINMLVSAKTEKKQEQLERCKRELKKTDKRIDELSKILNKLYEDLALEKISEERYQSMAPGYEREQLQLKEKREMMAAEIARNNEVYENIEKFLPIIWKYTDIQELTAQILNELIEKIVVHEKVIAEDGTKSQQVDIYYKFIGCINQRRNSSEYTALKDSLIQDFLEEREHSA</sequence>